<organism evidence="2 3">
    <name type="scientific">Naasia aerilata</name>
    <dbReference type="NCBI Taxonomy" id="1162966"/>
    <lineage>
        <taxon>Bacteria</taxon>
        <taxon>Bacillati</taxon>
        <taxon>Actinomycetota</taxon>
        <taxon>Actinomycetes</taxon>
        <taxon>Micrococcales</taxon>
        <taxon>Microbacteriaceae</taxon>
        <taxon>Naasia</taxon>
    </lineage>
</organism>
<feature type="compositionally biased region" description="Low complexity" evidence="1">
    <location>
        <begin position="329"/>
        <end position="342"/>
    </location>
</feature>
<dbReference type="SUPFAM" id="SSF48452">
    <property type="entry name" value="TPR-like"/>
    <property type="match status" value="1"/>
</dbReference>
<evidence type="ECO:0000313" key="2">
    <source>
        <dbReference type="EMBL" id="BDZ45523.1"/>
    </source>
</evidence>
<dbReference type="InterPro" id="IPR011990">
    <property type="entry name" value="TPR-like_helical_dom_sf"/>
</dbReference>
<evidence type="ECO:0008006" key="4">
    <source>
        <dbReference type="Google" id="ProtNLM"/>
    </source>
</evidence>
<dbReference type="EMBL" id="AP027731">
    <property type="protein sequence ID" value="BDZ45523.1"/>
    <property type="molecule type" value="Genomic_DNA"/>
</dbReference>
<accession>A0ABN6XKR0</accession>
<proteinExistence type="predicted"/>
<sequence length="381" mass="42167">MQRAMLLRNKASYLANLGRLGSIDLLEEAVELLEEDGASFTRANVLGELSARLMLSGRTREAIATANRAFEEAQHVDSPGRMSVALNIRGTSKVMSGDIESGLADLQRAGELGVGDPSARLRYRVNLSDAFHLTGRFEEAVAVAVEGTENARRRGLERTSGAILMSNTVEPLFALGDWTRANEVLDRALALEPPLGFSAHLRRLKLWWLLWSGDTDAAVESLHRWKRSLSAQLQTELQSGLAFARVAAEISLEAGDLDSAWGYARAALPENSPRLLRTPFPCSSSRPGRWRRSVRAAGTCRMAGRLWWARRCGRFSPTARPGPRPRRMPPSSRRSSPRTTRTAGRRRCTRRRCPASTPICGPMCTCGTPRRWRLAVREGRP</sequence>
<keyword evidence="3" id="KW-1185">Reference proteome</keyword>
<gene>
    <name evidence="2" type="ORF">GCM10025866_14320</name>
</gene>
<evidence type="ECO:0000256" key="1">
    <source>
        <dbReference type="SAM" id="MobiDB-lite"/>
    </source>
</evidence>
<dbReference type="Proteomes" id="UP001321498">
    <property type="component" value="Chromosome"/>
</dbReference>
<evidence type="ECO:0000313" key="3">
    <source>
        <dbReference type="Proteomes" id="UP001321498"/>
    </source>
</evidence>
<dbReference type="Gene3D" id="1.25.40.10">
    <property type="entry name" value="Tetratricopeptide repeat domain"/>
    <property type="match status" value="1"/>
</dbReference>
<protein>
    <recommendedName>
        <fullName evidence="4">MalT-like TPR region domain-containing protein</fullName>
    </recommendedName>
</protein>
<feature type="region of interest" description="Disordered" evidence="1">
    <location>
        <begin position="317"/>
        <end position="350"/>
    </location>
</feature>
<reference evidence="3" key="1">
    <citation type="journal article" date="2019" name="Int. J. Syst. Evol. Microbiol.">
        <title>The Global Catalogue of Microorganisms (GCM) 10K type strain sequencing project: providing services to taxonomists for standard genome sequencing and annotation.</title>
        <authorList>
            <consortium name="The Broad Institute Genomics Platform"/>
            <consortium name="The Broad Institute Genome Sequencing Center for Infectious Disease"/>
            <person name="Wu L."/>
            <person name="Ma J."/>
        </authorList>
    </citation>
    <scope>NUCLEOTIDE SEQUENCE [LARGE SCALE GENOMIC DNA]</scope>
    <source>
        <strain evidence="3">NBRC 108725</strain>
    </source>
</reference>
<name>A0ABN6XKR0_9MICO</name>